<dbReference type="RefSeq" id="WP_134519134.1">
    <property type="nucleotide sequence ID" value="NZ_SOHE01000040.1"/>
</dbReference>
<proteinExistence type="predicted"/>
<evidence type="ECO:0000256" key="1">
    <source>
        <dbReference type="SAM" id="Phobius"/>
    </source>
</evidence>
<comment type="caution">
    <text evidence="2">The sequence shown here is derived from an EMBL/GenBank/DDBJ whole genome shotgun (WGS) entry which is preliminary data.</text>
</comment>
<sequence>MPDKYAVTRGIARIGGRIVAGFVVLAVAAGVVTAAIALPWPTFEVPPASAIISPTPSEQQRVCPGPVLALAEDSSQAQAATSVGRAESVYDAWSEAAGLVDVTASDLDAVDNLSADGTAAPEELTVPAPEGATVAPLVSGSQSQVLATETLTGLAVAACGEAASDAWLVGGSTDVGRSTLVLLSNPTTVLATVSLTVYGETGVVDAPGASGILVQPGEQRVVSLAGLAPNLISPIVNVQSTGGQVAATLQQSSIRGIEPGGVDLIGATGVPALEQTIAGLNVTIEPLPEQSADPDAIPSVRLMAVGDSPATVQVGVTSAAGTAAGSSTQVELEPGIATQVPFPELTVGSYSVQVTSDAPVVAAARTSAVGTAGRDFAWYPSSNELAGDFLVSVAAGPSPTLHLVNTATTDVDLVATPTSGETLRVTVPAGARADLPLAASATYVVTGGETTIASVGYVGDGQLASFALNPAGPLAEAIRVYLH</sequence>
<evidence type="ECO:0000313" key="2">
    <source>
        <dbReference type="EMBL" id="TFD50818.1"/>
    </source>
</evidence>
<feature type="transmembrane region" description="Helical" evidence="1">
    <location>
        <begin position="18"/>
        <end position="40"/>
    </location>
</feature>
<dbReference type="InterPro" id="IPR043777">
    <property type="entry name" value="DUF5719"/>
</dbReference>
<accession>A0A4R9A2L2</accession>
<keyword evidence="3" id="KW-1185">Reference proteome</keyword>
<keyword evidence="1" id="KW-0472">Membrane</keyword>
<name>A0A4R9A2L2_9MICO</name>
<keyword evidence="1" id="KW-1133">Transmembrane helix</keyword>
<evidence type="ECO:0000313" key="3">
    <source>
        <dbReference type="Proteomes" id="UP000297447"/>
    </source>
</evidence>
<dbReference type="Proteomes" id="UP000297447">
    <property type="component" value="Unassembled WGS sequence"/>
</dbReference>
<evidence type="ECO:0008006" key="4">
    <source>
        <dbReference type="Google" id="ProtNLM"/>
    </source>
</evidence>
<dbReference type="OrthoDB" id="3264966at2"/>
<organism evidence="2 3">
    <name type="scientific">Cryobacterium frigoriphilum</name>
    <dbReference type="NCBI Taxonomy" id="1259150"/>
    <lineage>
        <taxon>Bacteria</taxon>
        <taxon>Bacillati</taxon>
        <taxon>Actinomycetota</taxon>
        <taxon>Actinomycetes</taxon>
        <taxon>Micrococcales</taxon>
        <taxon>Microbacteriaceae</taxon>
        <taxon>Cryobacterium</taxon>
    </lineage>
</organism>
<dbReference type="EMBL" id="SOHE01000040">
    <property type="protein sequence ID" value="TFD50818.1"/>
    <property type="molecule type" value="Genomic_DNA"/>
</dbReference>
<dbReference type="Pfam" id="PF18986">
    <property type="entry name" value="DUF5719"/>
    <property type="match status" value="1"/>
</dbReference>
<dbReference type="AlphaFoldDB" id="A0A4R9A2L2"/>
<protein>
    <recommendedName>
        <fullName evidence="4">Large extracellular alpha-helical protein</fullName>
    </recommendedName>
</protein>
<gene>
    <name evidence="2" type="ORF">E3T55_08460</name>
</gene>
<reference evidence="2 3" key="1">
    <citation type="submission" date="2019-03" db="EMBL/GenBank/DDBJ databases">
        <title>Genomics of glacier-inhabiting Cryobacterium strains.</title>
        <authorList>
            <person name="Liu Q."/>
            <person name="Xin Y.-H."/>
        </authorList>
    </citation>
    <scope>NUCLEOTIDE SEQUENCE [LARGE SCALE GENOMIC DNA]</scope>
    <source>
        <strain evidence="2 3">Hh14</strain>
    </source>
</reference>
<keyword evidence="1" id="KW-0812">Transmembrane</keyword>